<evidence type="ECO:0000313" key="2">
    <source>
        <dbReference type="Proteomes" id="UP000241808"/>
    </source>
</evidence>
<accession>A0A2T4ZIV4</accession>
<dbReference type="RefSeq" id="WP_108174352.1">
    <property type="nucleotide sequence ID" value="NZ_PZZL01000001.1"/>
</dbReference>
<keyword evidence="2" id="KW-1185">Reference proteome</keyword>
<dbReference type="OrthoDB" id="7584670at2"/>
<dbReference type="Proteomes" id="UP000241808">
    <property type="component" value="Unassembled WGS sequence"/>
</dbReference>
<organism evidence="1 2">
    <name type="scientific">Phreatobacter oligotrophus</name>
    <dbReference type="NCBI Taxonomy" id="1122261"/>
    <lineage>
        <taxon>Bacteria</taxon>
        <taxon>Pseudomonadati</taxon>
        <taxon>Pseudomonadota</taxon>
        <taxon>Alphaproteobacteria</taxon>
        <taxon>Hyphomicrobiales</taxon>
        <taxon>Phreatobacteraceae</taxon>
        <taxon>Phreatobacter</taxon>
    </lineage>
</organism>
<name>A0A2T4ZIV4_9HYPH</name>
<reference evidence="1 2" key="1">
    <citation type="submission" date="2018-04" db="EMBL/GenBank/DDBJ databases">
        <title>Genomic Encyclopedia of Archaeal and Bacterial Type Strains, Phase II (KMG-II): from individual species to whole genera.</title>
        <authorList>
            <person name="Goeker M."/>
        </authorList>
    </citation>
    <scope>NUCLEOTIDE SEQUENCE [LARGE SCALE GENOMIC DNA]</scope>
    <source>
        <strain evidence="1 2">DSM 25521</strain>
    </source>
</reference>
<dbReference type="AlphaFoldDB" id="A0A2T4ZIV4"/>
<comment type="caution">
    <text evidence="1">The sequence shown here is derived from an EMBL/GenBank/DDBJ whole genome shotgun (WGS) entry which is preliminary data.</text>
</comment>
<proteinExistence type="predicted"/>
<evidence type="ECO:0000313" key="1">
    <source>
        <dbReference type="EMBL" id="PTM61917.1"/>
    </source>
</evidence>
<dbReference type="EMBL" id="PZZL01000001">
    <property type="protein sequence ID" value="PTM61917.1"/>
    <property type="molecule type" value="Genomic_DNA"/>
</dbReference>
<gene>
    <name evidence="1" type="ORF">C8P69_101590</name>
</gene>
<protein>
    <submittedName>
        <fullName evidence="1">Uncharacterized protein</fullName>
    </submittedName>
</protein>
<sequence>MSGECRLAQKRAGGGWPRSCPICGLSKTCQRGLEEVQLANGRFEIREARERTPACERCRFWRDKLSNAGECRRRAPEVLPGAAGSHGRTVDFLTVASRFPETHKADWCGEFEPAAKGDAA</sequence>